<evidence type="ECO:0000256" key="14">
    <source>
        <dbReference type="ARBA" id="ARBA00048383"/>
    </source>
</evidence>
<dbReference type="InterPro" id="IPR031686">
    <property type="entry name" value="ATP-synth_a_Xtn"/>
</dbReference>
<evidence type="ECO:0000256" key="5">
    <source>
        <dbReference type="ARBA" id="ARBA00022692"/>
    </source>
</evidence>
<evidence type="ECO:0000256" key="9">
    <source>
        <dbReference type="ARBA" id="ARBA00022967"/>
    </source>
</evidence>
<dbReference type="FunFam" id="2.40.50.100:FF:000008">
    <property type="entry name" value="V-type proton ATPase catalytic subunit A"/>
    <property type="match status" value="1"/>
</dbReference>
<dbReference type="Gene3D" id="2.30.29.30">
    <property type="entry name" value="Pleckstrin-homology domain (PH domain)/Phosphotyrosine-binding domain (PTB)"/>
    <property type="match status" value="1"/>
</dbReference>
<dbReference type="InterPro" id="IPR004100">
    <property type="entry name" value="ATPase_F1/V1/A1_a/bsu_N"/>
</dbReference>
<dbReference type="FunFam" id="3.40.50.300:FF:000052">
    <property type="entry name" value="V-type proton ATPase catalytic subunit A"/>
    <property type="match status" value="1"/>
</dbReference>
<feature type="region of interest" description="Disordered" evidence="16">
    <location>
        <begin position="775"/>
        <end position="868"/>
    </location>
</feature>
<evidence type="ECO:0000256" key="13">
    <source>
        <dbReference type="ARBA" id="ARBA00046187"/>
    </source>
</evidence>
<dbReference type="GO" id="GO:0042592">
    <property type="term" value="P:homeostatic process"/>
    <property type="evidence" value="ECO:0007669"/>
    <property type="project" value="UniProtKB-ARBA"/>
</dbReference>
<dbReference type="GO" id="GO:0005765">
    <property type="term" value="C:lysosomal membrane"/>
    <property type="evidence" value="ECO:0007669"/>
    <property type="project" value="TreeGrafter"/>
</dbReference>
<dbReference type="CDD" id="cd13220">
    <property type="entry name" value="PH-GRAM_GRAMDC"/>
    <property type="match status" value="1"/>
</dbReference>
<feature type="compositionally biased region" description="Polar residues" evidence="16">
    <location>
        <begin position="834"/>
        <end position="853"/>
    </location>
</feature>
<dbReference type="InterPro" id="IPR004182">
    <property type="entry name" value="GRAM"/>
</dbReference>
<dbReference type="GO" id="GO:0005524">
    <property type="term" value="F:ATP binding"/>
    <property type="evidence" value="ECO:0007669"/>
    <property type="project" value="UniProtKB-KW"/>
</dbReference>
<dbReference type="NCBIfam" id="NF003220">
    <property type="entry name" value="PRK04192.1"/>
    <property type="match status" value="1"/>
</dbReference>
<evidence type="ECO:0000256" key="4">
    <source>
        <dbReference type="ARBA" id="ARBA00022448"/>
    </source>
</evidence>
<evidence type="ECO:0000256" key="2">
    <source>
        <dbReference type="ARBA" id="ARBA00008936"/>
    </source>
</evidence>
<dbReference type="Pfam" id="PF02874">
    <property type="entry name" value="ATP-synt_ab_N"/>
    <property type="match status" value="1"/>
</dbReference>
<evidence type="ECO:0000313" key="18">
    <source>
        <dbReference type="EMBL" id="KAF0028088.1"/>
    </source>
</evidence>
<dbReference type="InterPro" id="IPR024034">
    <property type="entry name" value="ATPase_F1/V1_b/a_C"/>
</dbReference>
<dbReference type="InterPro" id="IPR031968">
    <property type="entry name" value="VASt"/>
</dbReference>
<dbReference type="InterPro" id="IPR036121">
    <property type="entry name" value="ATPase_F1/V1/A1_a/bsu_N_sf"/>
</dbReference>
<keyword evidence="4" id="KW-0813">Transport</keyword>
<dbReference type="Gene3D" id="3.40.50.300">
    <property type="entry name" value="P-loop containing nucleotide triphosphate hydrolases"/>
    <property type="match status" value="1"/>
</dbReference>
<organism evidence="18 19">
    <name type="scientific">Scophthalmus maximus</name>
    <name type="common">Turbot</name>
    <name type="synonym">Psetta maxima</name>
    <dbReference type="NCBI Taxonomy" id="52904"/>
    <lineage>
        <taxon>Eukaryota</taxon>
        <taxon>Metazoa</taxon>
        <taxon>Chordata</taxon>
        <taxon>Craniata</taxon>
        <taxon>Vertebrata</taxon>
        <taxon>Euteleostomi</taxon>
        <taxon>Actinopterygii</taxon>
        <taxon>Neopterygii</taxon>
        <taxon>Teleostei</taxon>
        <taxon>Neoteleostei</taxon>
        <taxon>Acanthomorphata</taxon>
        <taxon>Carangaria</taxon>
        <taxon>Pleuronectiformes</taxon>
        <taxon>Pleuronectoidei</taxon>
        <taxon>Scophthalmidae</taxon>
        <taxon>Scophthalmus</taxon>
    </lineage>
</organism>
<dbReference type="PROSITE" id="PS51778">
    <property type="entry name" value="VAST"/>
    <property type="match status" value="1"/>
</dbReference>
<dbReference type="CDD" id="cd18119">
    <property type="entry name" value="ATP-synt_V_A-type_alpha_N"/>
    <property type="match status" value="1"/>
</dbReference>
<dbReference type="GO" id="GO:0005789">
    <property type="term" value="C:endoplasmic reticulum membrane"/>
    <property type="evidence" value="ECO:0007669"/>
    <property type="project" value="UniProtKB-ARBA"/>
</dbReference>
<comment type="subcellular location">
    <subcellularLocation>
        <location evidence="1">Membrane</location>
        <topology evidence="1">Single-pass membrane protein</topology>
    </subcellularLocation>
</comment>
<evidence type="ECO:0000313" key="19">
    <source>
        <dbReference type="Proteomes" id="UP000438429"/>
    </source>
</evidence>
<evidence type="ECO:0000256" key="16">
    <source>
        <dbReference type="SAM" id="MobiDB-lite"/>
    </source>
</evidence>
<dbReference type="InterPro" id="IPR022878">
    <property type="entry name" value="V-ATPase_asu"/>
</dbReference>
<dbReference type="InterPro" id="IPR020003">
    <property type="entry name" value="ATPase_a/bsu_AS"/>
</dbReference>
<dbReference type="NCBIfam" id="TIGR01042">
    <property type="entry name" value="V-ATPase_V1_A"/>
    <property type="match status" value="1"/>
</dbReference>
<evidence type="ECO:0000259" key="17">
    <source>
        <dbReference type="PROSITE" id="PS51778"/>
    </source>
</evidence>
<dbReference type="SUPFAM" id="SSF47917">
    <property type="entry name" value="C-terminal domain of alpha and beta subunits of F1 ATP synthase"/>
    <property type="match status" value="1"/>
</dbReference>
<dbReference type="Gene3D" id="2.40.50.100">
    <property type="match status" value="1"/>
</dbReference>
<evidence type="ECO:0000256" key="10">
    <source>
        <dbReference type="ARBA" id="ARBA00022989"/>
    </source>
</evidence>
<dbReference type="Pfam" id="PF22919">
    <property type="entry name" value="ATP-synt_VA_C"/>
    <property type="match status" value="1"/>
</dbReference>
<keyword evidence="9" id="KW-1278">Translocase</keyword>
<dbReference type="HAMAP" id="MF_00309">
    <property type="entry name" value="ATP_synth_A_arch"/>
    <property type="match status" value="1"/>
</dbReference>
<dbReference type="GO" id="GO:0046961">
    <property type="term" value="F:proton-transporting ATPase activity, rotational mechanism"/>
    <property type="evidence" value="ECO:0007669"/>
    <property type="project" value="InterPro"/>
</dbReference>
<dbReference type="Pfam" id="PF16886">
    <property type="entry name" value="ATP-synt_ab_Xtn"/>
    <property type="match status" value="1"/>
</dbReference>
<keyword evidence="8" id="KW-0067">ATP-binding</keyword>
<dbReference type="InterPro" id="IPR000194">
    <property type="entry name" value="ATPase_F1/V1/A1_a/bsu_nucl-bd"/>
</dbReference>
<name>A0A6A4S795_SCOMX</name>
<evidence type="ECO:0000256" key="3">
    <source>
        <dbReference type="ARBA" id="ARBA00012473"/>
    </source>
</evidence>
<dbReference type="Gene3D" id="2.30.30.650">
    <property type="match status" value="1"/>
</dbReference>
<protein>
    <recommendedName>
        <fullName evidence="3">H(+)-transporting two-sector ATPase</fullName>
        <ecNumber evidence="3">7.1.2.2</ecNumber>
    </recommendedName>
</protein>
<feature type="domain" description="VASt" evidence="17">
    <location>
        <begin position="906"/>
        <end position="1077"/>
    </location>
</feature>
<dbReference type="Pfam" id="PF16016">
    <property type="entry name" value="VASt"/>
    <property type="match status" value="1"/>
</dbReference>
<dbReference type="GO" id="GO:0016887">
    <property type="term" value="F:ATP hydrolysis activity"/>
    <property type="evidence" value="ECO:0007669"/>
    <property type="project" value="InterPro"/>
</dbReference>
<dbReference type="GO" id="GO:0033180">
    <property type="term" value="C:proton-transporting V-type ATPase, V1 domain"/>
    <property type="evidence" value="ECO:0007669"/>
    <property type="project" value="InterPro"/>
</dbReference>
<dbReference type="SMART" id="SM00568">
    <property type="entry name" value="GRAM"/>
    <property type="match status" value="1"/>
</dbReference>
<proteinExistence type="inferred from homology"/>
<dbReference type="AlphaFoldDB" id="A0A6A4S795"/>
<dbReference type="GO" id="GO:0044232">
    <property type="term" value="C:organelle membrane contact site"/>
    <property type="evidence" value="ECO:0007669"/>
    <property type="project" value="UniProtKB-ARBA"/>
</dbReference>
<evidence type="ECO:0000256" key="6">
    <source>
        <dbReference type="ARBA" id="ARBA00022741"/>
    </source>
</evidence>
<dbReference type="Pfam" id="PF02893">
    <property type="entry name" value="GRAM"/>
    <property type="match status" value="1"/>
</dbReference>
<dbReference type="InterPro" id="IPR055190">
    <property type="entry name" value="ATP-synt_VA_C"/>
</dbReference>
<dbReference type="PANTHER" id="PTHR43607:SF1">
    <property type="entry name" value="H(+)-TRANSPORTING TWO-SECTOR ATPASE"/>
    <property type="match status" value="1"/>
</dbReference>
<dbReference type="InterPro" id="IPR005725">
    <property type="entry name" value="ATPase_V1-cplx_asu"/>
</dbReference>
<dbReference type="CDD" id="cd01134">
    <property type="entry name" value="V_A-ATPase_A"/>
    <property type="match status" value="1"/>
</dbReference>
<sequence>MAGAAMYELVRVGHSELVGEIIRLEGDMATIQVYEETSGVSVGDPVLRTGKPLSVELGPGIMGSIFDGIQRPLKDINDITQSIYIPRGVNIGALNRDLKWEFNPIKSLRVGSHITGGDIYGMVFENSLIKHKIMLPPKNRGTVTYVAPPGNYDVNDVVMELEFEGVKEKFTMVQVWPVRQVRPVTEKLPANHPLLTGQRVLDALFPCVQGGTTAIPGAFGCGKTVISQSLSKYSNSDVIVYVGCGERGNEMSEVLRDFPELTMEVDGKTESIMKRTALVANTSNMPVAAREASIYTGITLSEYFRDMGYNVSMMADSTSRWAEALREISGRLAEMPADSGYPAYLGARLASFYERAGRVKCLGNPEREGSVSIVGAVSPPGGDFSDPVTSATLGIVQVFWGLDKKLAQRKHFPSVNWLISYSKYTRALDEYYDKHFPEFVPLRTKSKEILQEEEDLAEIVQLVGKASLAETDKITLEVAKLIKDDFLQQNGYTPYDRFCPFYKTVGILSNMIAFYDMARHAVETTAQSDNKITWAMIREHMGEILYRISSMKFKDPVKEGEAKIKADYAQLLEDMQNSFPEQMDQVSNRSGLGSVDITDESVSLADVRWSSDEDESSDPQGQCLAAPQTPLPTYKLRFDEFKKLFKELPESERLIVDYPCALQREILLQGRLYLSENWLCFYSNVFRGTKITLTLKDITTMSREKTARLIPNAIQVCVSSEKFFFTSFSGREKSYQTVFRMWQNTLLDKPLTNSEFWQMVKQHYGQDLGLSHEEMESLQISPDSSMQTSLTARPGGGDEGPGRLERPSSLRLPVVEQGPSETSTPQGEDVPSPLGSQNSANTDDSRNTPSQRRSPAPLLERGAPDRVSKRSTLALDLNANENGVSEQSGSESIEEVEEQVSRSQMQGRLYLNKVFHISAHKMFELLFTDSSFVRRFMNCRKMTNSSFSAWQKDASGNMKRSLNYTITISNPLIGKFSTATENQTLYKESRDGQYYLVDAEVYTHDVPYHDYFYTHNRYCIVSTSKRKCRLRVCTDVKYKKQPWGLVKSFITKNSWSGIEDYFRQLEAELLEEEAELNQGGADSGKMGGLRRRRRTYSRTLPEHMKPNKQYGPDPEQHRDGNMAKVNIVPILIEHIGIIAPLFWTLFYSLPPEHGSRPGHRTTEEMYLLKTVLQDSINLLEQLRSSLVALQQNFAMANQTAEPQ</sequence>
<dbReference type="Gene3D" id="1.10.1140.10">
    <property type="entry name" value="Bovine Mitochondrial F1-atpase, Atp Synthase Beta Chain, Chain D, domain 3"/>
    <property type="match status" value="1"/>
</dbReference>
<dbReference type="InterPro" id="IPR011993">
    <property type="entry name" value="PH-like_dom_sf"/>
</dbReference>
<dbReference type="FunFam" id="1.10.1140.10:FF:000002">
    <property type="entry name" value="V-type proton ATPase catalytic subunit A"/>
    <property type="match status" value="1"/>
</dbReference>
<keyword evidence="12" id="KW-0472">Membrane</keyword>
<dbReference type="Proteomes" id="UP000438429">
    <property type="component" value="Unassembled WGS sequence"/>
</dbReference>
<evidence type="ECO:0000256" key="1">
    <source>
        <dbReference type="ARBA" id="ARBA00004167"/>
    </source>
</evidence>
<comment type="function">
    <text evidence="13">Catalytic subunit of the V1 complex of vacuolar(H+)-ATPase (V-ATPase), a multisubunit enzyme composed of a peripheral complex (V1) that hydrolyzes ATP and a membrane integral complex (V0) that translocates protons. V-ATPase is responsible for acidifying and maintaining the pH of intracellular compartments and in some cell types, is targeted to the plasma membrane, where it is responsible for acidifying the extracellular environment. In aerobic conditions, involved in intracellular iron homeostasis, thus triggering the activity of Fe(2+) prolyl hydroxylase (PHD) enzymes, and leading to HIF1A hydroxylation and subsequent proteasomal degradation. May play a role in neurite development and synaptic connectivity.</text>
</comment>
<feature type="region of interest" description="Disordered" evidence="16">
    <location>
        <begin position="1100"/>
        <end position="1119"/>
    </location>
</feature>
<gene>
    <name evidence="18" type="ORF">F2P81_019175</name>
</gene>
<comment type="similarity">
    <text evidence="2">Belongs to the ATPase alpha/beta chains family.</text>
</comment>
<keyword evidence="7" id="KW-0375">Hydrogen ion transport</keyword>
<dbReference type="InterPro" id="IPR027417">
    <property type="entry name" value="P-loop_NTPase"/>
</dbReference>
<keyword evidence="11" id="KW-0406">Ion transport</keyword>
<dbReference type="CDD" id="cd18111">
    <property type="entry name" value="ATP-synt_V_A-type_alpha_C"/>
    <property type="match status" value="1"/>
</dbReference>
<dbReference type="PANTHER" id="PTHR43607">
    <property type="entry name" value="V-TYPE PROTON ATPASE CATALYTIC SUBUNIT A"/>
    <property type="match status" value="1"/>
</dbReference>
<comment type="catalytic activity">
    <reaction evidence="14">
        <text>ATP + H2O + 4 H(+)(in) = ADP + phosphate + 5 H(+)(out)</text>
        <dbReference type="Rhea" id="RHEA:57720"/>
        <dbReference type="ChEBI" id="CHEBI:15377"/>
        <dbReference type="ChEBI" id="CHEBI:15378"/>
        <dbReference type="ChEBI" id="CHEBI:30616"/>
        <dbReference type="ChEBI" id="CHEBI:43474"/>
        <dbReference type="ChEBI" id="CHEBI:456216"/>
        <dbReference type="EC" id="7.1.2.2"/>
    </reaction>
</comment>
<comment type="caution">
    <text evidence="18">The sequence shown here is derived from an EMBL/GenBank/DDBJ whole genome shotgun (WGS) entry which is preliminary data.</text>
</comment>
<dbReference type="SUPFAM" id="SSF50615">
    <property type="entry name" value="N-terminal domain of alpha and beta subunits of F1 ATP synthase"/>
    <property type="match status" value="1"/>
</dbReference>
<accession>A0A6A4S795</accession>
<evidence type="ECO:0000256" key="12">
    <source>
        <dbReference type="ARBA" id="ARBA00023136"/>
    </source>
</evidence>
<dbReference type="Pfam" id="PF00006">
    <property type="entry name" value="ATP-synt_ab"/>
    <property type="match status" value="1"/>
</dbReference>
<evidence type="ECO:0000256" key="11">
    <source>
        <dbReference type="ARBA" id="ARBA00023065"/>
    </source>
</evidence>
<dbReference type="SUPFAM" id="SSF52540">
    <property type="entry name" value="P-loop containing nucleoside triphosphate hydrolases"/>
    <property type="match status" value="1"/>
</dbReference>
<dbReference type="EC" id="7.1.2.2" evidence="3"/>
<dbReference type="FunFam" id="2.40.30.20:FF:000002">
    <property type="entry name" value="V-type proton ATPase catalytic subunit A"/>
    <property type="match status" value="1"/>
</dbReference>
<keyword evidence="15" id="KW-0175">Coiled coil</keyword>
<feature type="compositionally biased region" description="Polar residues" evidence="16">
    <location>
        <begin position="778"/>
        <end position="791"/>
    </location>
</feature>
<evidence type="ECO:0000256" key="15">
    <source>
        <dbReference type="SAM" id="Coils"/>
    </source>
</evidence>
<feature type="coiled-coil region" evidence="15">
    <location>
        <begin position="1172"/>
        <end position="1199"/>
    </location>
</feature>
<dbReference type="FunFam" id="2.30.29.30:FF:000008">
    <property type="entry name" value="GRAM domain containing 1B"/>
    <property type="match status" value="1"/>
</dbReference>
<evidence type="ECO:0000256" key="8">
    <source>
        <dbReference type="ARBA" id="ARBA00022840"/>
    </source>
</evidence>
<keyword evidence="6" id="KW-0547">Nucleotide-binding</keyword>
<dbReference type="PROSITE" id="PS00152">
    <property type="entry name" value="ATPASE_ALPHA_BETA"/>
    <property type="match status" value="1"/>
</dbReference>
<reference evidence="18 19" key="1">
    <citation type="submission" date="2019-06" db="EMBL/GenBank/DDBJ databases">
        <title>Draft genomes of female and male turbot (Scophthalmus maximus).</title>
        <authorList>
            <person name="Xu H."/>
            <person name="Xu X.-W."/>
            <person name="Shao C."/>
            <person name="Chen S."/>
        </authorList>
    </citation>
    <scope>NUCLEOTIDE SEQUENCE [LARGE SCALE GENOMIC DNA]</scope>
    <source>
        <strain evidence="18">Ysfricsl-2016a</strain>
        <tissue evidence="18">Blood</tissue>
    </source>
</reference>
<evidence type="ECO:0000256" key="7">
    <source>
        <dbReference type="ARBA" id="ARBA00022781"/>
    </source>
</evidence>
<dbReference type="GO" id="GO:0046034">
    <property type="term" value="P:ATP metabolic process"/>
    <property type="evidence" value="ECO:0007669"/>
    <property type="project" value="InterPro"/>
</dbReference>
<keyword evidence="10" id="KW-1133">Transmembrane helix</keyword>
<dbReference type="EMBL" id="VEVO01000017">
    <property type="protein sequence ID" value="KAF0028088.1"/>
    <property type="molecule type" value="Genomic_DNA"/>
</dbReference>
<keyword evidence="5" id="KW-0812">Transmembrane</keyword>